<dbReference type="PROSITE" id="PS50097">
    <property type="entry name" value="BTB"/>
    <property type="match status" value="1"/>
</dbReference>
<dbReference type="UniPathway" id="UPA00143"/>
<feature type="domain" description="BTB" evidence="4">
    <location>
        <begin position="84"/>
        <end position="159"/>
    </location>
</feature>
<dbReference type="FunFam" id="1.25.40.420:FF:000008">
    <property type="entry name" value="BTB/POZ domain-containing protein POB1"/>
    <property type="match status" value="1"/>
</dbReference>
<dbReference type="CDD" id="cd18186">
    <property type="entry name" value="BTB_POZ_ZBTB_KLHL-like"/>
    <property type="match status" value="1"/>
</dbReference>
<dbReference type="InterPro" id="IPR011333">
    <property type="entry name" value="SKP1/BTB/POZ_sf"/>
</dbReference>
<dbReference type="STRING" id="81985.R0FK01"/>
<evidence type="ECO:0000313" key="6">
    <source>
        <dbReference type="Proteomes" id="UP000029121"/>
    </source>
</evidence>
<dbReference type="AlphaFoldDB" id="R0FK01"/>
<sequence length="527" mass="59779">MGSDLSLSDEDFGFAFNNVNFSDRLLRIEITCAGGEVSCSSSTLDLVRDRKRRREDNSNKHEEALVIMSEQKPQSGCQDENEYSNCGLITNPSSIVRVRELHISSAILAAKSPFFYKLFSNGMLESEQKQMTLKIDASEETAVMELLNFMYSNSISVTAPSDLLDVIIVADKFEVASCMTHCSRLLLRTPMRFDTALRLLDLPPSLLMADSVKPLITAARQYVPSCYKAILKFVSLSSSSNFQSIDETCFHFRRLEDDMESFMALPLVGIEAILASTGLQVSSEDLLYELVLRWAKSHYSVLEERQEILGSHLSRYIRFPHMTCGKLKKILTSDDFSPSVASKLVIEALFFKAESLDQRSVLAREQPAPFNRRFAERAYIHRPVKIVEFEFPRHQCIVYLDLNREEFRSLFPLGWLSSQTFPLLGQGFSLTAHCNLDQLSGDYFFGVFLGMQDTASASLTVDYEFSVRSKPTEEFEKKFKGSYKFTRGKAVGCKNLLKISFTDLLIKDTPYFINDVLHLRADLTIRP</sequence>
<dbReference type="PANTHER" id="PTHR46336">
    <property type="entry name" value="OS02G0260700 PROTEIN"/>
    <property type="match status" value="1"/>
</dbReference>
<dbReference type="GO" id="GO:0010114">
    <property type="term" value="P:response to red light"/>
    <property type="evidence" value="ECO:0007669"/>
    <property type="project" value="TreeGrafter"/>
</dbReference>
<dbReference type="SMART" id="SM00225">
    <property type="entry name" value="BTB"/>
    <property type="match status" value="1"/>
</dbReference>
<dbReference type="InterPro" id="IPR000210">
    <property type="entry name" value="BTB/POZ_dom"/>
</dbReference>
<dbReference type="Pfam" id="PF00651">
    <property type="entry name" value="BTB"/>
    <property type="match status" value="1"/>
</dbReference>
<reference evidence="6" key="1">
    <citation type="journal article" date="2013" name="Nat. Genet.">
        <title>The Capsella rubella genome and the genomic consequences of rapid mating system evolution.</title>
        <authorList>
            <person name="Slotte T."/>
            <person name="Hazzouri K.M."/>
            <person name="Agren J.A."/>
            <person name="Koenig D."/>
            <person name="Maumus F."/>
            <person name="Guo Y.L."/>
            <person name="Steige K."/>
            <person name="Platts A.E."/>
            <person name="Escobar J.S."/>
            <person name="Newman L.K."/>
            <person name="Wang W."/>
            <person name="Mandakova T."/>
            <person name="Vello E."/>
            <person name="Smith L.M."/>
            <person name="Henz S.R."/>
            <person name="Steffen J."/>
            <person name="Takuno S."/>
            <person name="Brandvain Y."/>
            <person name="Coop G."/>
            <person name="Andolfatto P."/>
            <person name="Hu T.T."/>
            <person name="Blanchette M."/>
            <person name="Clark R.M."/>
            <person name="Quesneville H."/>
            <person name="Nordborg M."/>
            <person name="Gaut B.S."/>
            <person name="Lysak M.A."/>
            <person name="Jenkins J."/>
            <person name="Grimwood J."/>
            <person name="Chapman J."/>
            <person name="Prochnik S."/>
            <person name="Shu S."/>
            <person name="Rokhsar D."/>
            <person name="Schmutz J."/>
            <person name="Weigel D."/>
            <person name="Wright S.I."/>
        </authorList>
    </citation>
    <scope>NUCLEOTIDE SEQUENCE [LARGE SCALE GENOMIC DNA]</scope>
    <source>
        <strain evidence="6">cv. Monte Gargano</strain>
    </source>
</reference>
<organism evidence="5 6">
    <name type="scientific">Capsella rubella</name>
    <dbReference type="NCBI Taxonomy" id="81985"/>
    <lineage>
        <taxon>Eukaryota</taxon>
        <taxon>Viridiplantae</taxon>
        <taxon>Streptophyta</taxon>
        <taxon>Embryophyta</taxon>
        <taxon>Tracheophyta</taxon>
        <taxon>Spermatophyta</taxon>
        <taxon>Magnoliopsida</taxon>
        <taxon>eudicotyledons</taxon>
        <taxon>Gunneridae</taxon>
        <taxon>Pentapetalae</taxon>
        <taxon>rosids</taxon>
        <taxon>malvids</taxon>
        <taxon>Brassicales</taxon>
        <taxon>Brassicaceae</taxon>
        <taxon>Camelineae</taxon>
        <taxon>Capsella</taxon>
    </lineage>
</organism>
<evidence type="ECO:0000259" key="4">
    <source>
        <dbReference type="PROSITE" id="PS50097"/>
    </source>
</evidence>
<dbReference type="InterPro" id="IPR011705">
    <property type="entry name" value="BACK"/>
</dbReference>
<name>R0FK01_9BRAS</name>
<dbReference type="InterPro" id="IPR045890">
    <property type="entry name" value="POB1-like"/>
</dbReference>
<evidence type="ECO:0000256" key="2">
    <source>
        <dbReference type="ARBA" id="ARBA00004906"/>
    </source>
</evidence>
<dbReference type="PANTHER" id="PTHR46336:SF8">
    <property type="entry name" value="BTB DOMAIN-CONTAINING PROTEIN"/>
    <property type="match status" value="1"/>
</dbReference>
<keyword evidence="3" id="KW-0833">Ubl conjugation pathway</keyword>
<accession>R0FK01</accession>
<comment type="function">
    <text evidence="1">May act as a substrate-specific adapter of an E3 ubiquitin-protein ligase complex (CUL3-RBX1-BTB) which mediates the ubiquitination and subsequent proteasomal degradation of target proteins.</text>
</comment>
<evidence type="ECO:0000256" key="1">
    <source>
        <dbReference type="ARBA" id="ARBA00002668"/>
    </source>
</evidence>
<gene>
    <name evidence="5" type="ORF">CARUB_v10003087mg</name>
</gene>
<dbReference type="GO" id="GO:0016567">
    <property type="term" value="P:protein ubiquitination"/>
    <property type="evidence" value="ECO:0007669"/>
    <property type="project" value="UniProtKB-UniPathway"/>
</dbReference>
<dbReference type="Proteomes" id="UP000029121">
    <property type="component" value="Unassembled WGS sequence"/>
</dbReference>
<dbReference type="GO" id="GO:0005634">
    <property type="term" value="C:nucleus"/>
    <property type="evidence" value="ECO:0007669"/>
    <property type="project" value="TreeGrafter"/>
</dbReference>
<dbReference type="EMBL" id="KB870810">
    <property type="protein sequence ID" value="EOA22441.1"/>
    <property type="molecule type" value="Genomic_DNA"/>
</dbReference>
<proteinExistence type="predicted"/>
<dbReference type="eggNOG" id="ENOG502QT6M">
    <property type="taxonomic scope" value="Eukaryota"/>
</dbReference>
<evidence type="ECO:0000313" key="5">
    <source>
        <dbReference type="EMBL" id="EOA22441.1"/>
    </source>
</evidence>
<dbReference type="SUPFAM" id="SSF54695">
    <property type="entry name" value="POZ domain"/>
    <property type="match status" value="1"/>
</dbReference>
<evidence type="ECO:0000256" key="3">
    <source>
        <dbReference type="ARBA" id="ARBA00022786"/>
    </source>
</evidence>
<dbReference type="Gene3D" id="1.25.40.420">
    <property type="match status" value="1"/>
</dbReference>
<comment type="pathway">
    <text evidence="2">Protein modification; protein ubiquitination.</text>
</comment>
<keyword evidence="6" id="KW-1185">Reference proteome</keyword>
<dbReference type="Pfam" id="PF07707">
    <property type="entry name" value="BACK"/>
    <property type="match status" value="1"/>
</dbReference>
<protein>
    <recommendedName>
        <fullName evidence="4">BTB domain-containing protein</fullName>
    </recommendedName>
</protein>
<dbReference type="Gene3D" id="3.30.710.10">
    <property type="entry name" value="Potassium Channel Kv1.1, Chain A"/>
    <property type="match status" value="1"/>
</dbReference>